<dbReference type="RefSeq" id="WP_177135218.1">
    <property type="nucleotide sequence ID" value="NZ_VYGV01000006.1"/>
</dbReference>
<name>A0A7Y8GUZ4_9BURK</name>
<proteinExistence type="predicted"/>
<feature type="transmembrane region" description="Helical" evidence="1">
    <location>
        <begin position="6"/>
        <end position="25"/>
    </location>
</feature>
<reference evidence="2 3" key="1">
    <citation type="submission" date="2019-09" db="EMBL/GenBank/DDBJ databases">
        <title>Hydrogenophaga aromatica sp. nov., isolated from a para-xylene-degrading enrichment culture.</title>
        <authorList>
            <person name="Tancsics A."/>
            <person name="Banerjee S."/>
        </authorList>
    </citation>
    <scope>NUCLEOTIDE SEQUENCE [LARGE SCALE GENOMIC DNA]</scope>
    <source>
        <strain evidence="2 3">D2P1</strain>
    </source>
</reference>
<evidence type="ECO:0000313" key="3">
    <source>
        <dbReference type="Proteomes" id="UP000545507"/>
    </source>
</evidence>
<accession>A0A7Y8GUZ4</accession>
<gene>
    <name evidence="2" type="ORF">F3K02_08935</name>
</gene>
<sequence length="125" mass="13625">MLTPTMQMISVLSSMFVVAVLVAVIMRNDIKEGVVIKIGLIFVCMSLLASLFLSMQEHAPAQGWVNAGLSLRVGLAITCAGIVWRAHLLGNLRRSREGSSKKAARLVDDLSDMLKSDWADLDDKP</sequence>
<protein>
    <submittedName>
        <fullName evidence="2">Uncharacterized protein</fullName>
    </submittedName>
</protein>
<evidence type="ECO:0000313" key="2">
    <source>
        <dbReference type="EMBL" id="NWF45370.1"/>
    </source>
</evidence>
<dbReference type="AlphaFoldDB" id="A0A7Y8GUZ4"/>
<dbReference type="Proteomes" id="UP000545507">
    <property type="component" value="Unassembled WGS sequence"/>
</dbReference>
<dbReference type="EMBL" id="VYGV01000006">
    <property type="protein sequence ID" value="NWF45370.1"/>
    <property type="molecule type" value="Genomic_DNA"/>
</dbReference>
<feature type="transmembrane region" description="Helical" evidence="1">
    <location>
        <begin position="73"/>
        <end position="92"/>
    </location>
</feature>
<organism evidence="2 3">
    <name type="scientific">Hydrogenophaga aromaticivorans</name>
    <dbReference type="NCBI Taxonomy" id="2610898"/>
    <lineage>
        <taxon>Bacteria</taxon>
        <taxon>Pseudomonadati</taxon>
        <taxon>Pseudomonadota</taxon>
        <taxon>Betaproteobacteria</taxon>
        <taxon>Burkholderiales</taxon>
        <taxon>Comamonadaceae</taxon>
        <taxon>Hydrogenophaga</taxon>
    </lineage>
</organism>
<keyword evidence="1" id="KW-0812">Transmembrane</keyword>
<keyword evidence="1" id="KW-1133">Transmembrane helix</keyword>
<comment type="caution">
    <text evidence="2">The sequence shown here is derived from an EMBL/GenBank/DDBJ whole genome shotgun (WGS) entry which is preliminary data.</text>
</comment>
<feature type="transmembrane region" description="Helical" evidence="1">
    <location>
        <begin position="34"/>
        <end position="53"/>
    </location>
</feature>
<evidence type="ECO:0000256" key="1">
    <source>
        <dbReference type="SAM" id="Phobius"/>
    </source>
</evidence>
<keyword evidence="3" id="KW-1185">Reference proteome</keyword>
<keyword evidence="1" id="KW-0472">Membrane</keyword>